<dbReference type="Proteomes" id="UP000290289">
    <property type="component" value="Chromosome 17"/>
</dbReference>
<protein>
    <recommendedName>
        <fullName evidence="5">Spen paralogue and orthologue SPOC C-terminal domain-containing protein</fullName>
    </recommendedName>
</protein>
<feature type="compositionally biased region" description="Polar residues" evidence="4">
    <location>
        <begin position="368"/>
        <end position="383"/>
    </location>
</feature>
<evidence type="ECO:0000259" key="5">
    <source>
        <dbReference type="Pfam" id="PF07744"/>
    </source>
</evidence>
<feature type="region of interest" description="Disordered" evidence="4">
    <location>
        <begin position="327"/>
        <end position="349"/>
    </location>
</feature>
<evidence type="ECO:0000256" key="4">
    <source>
        <dbReference type="SAM" id="MobiDB-lite"/>
    </source>
</evidence>
<accession>A0A498HAH7</accession>
<comment type="subcellular location">
    <subcellularLocation>
        <location evidence="1">Nucleus</location>
    </subcellularLocation>
</comment>
<dbReference type="GO" id="GO:0003723">
    <property type="term" value="F:RNA binding"/>
    <property type="evidence" value="ECO:0007669"/>
    <property type="project" value="UniProtKB-KW"/>
</dbReference>
<dbReference type="STRING" id="3750.A0A498HAH7"/>
<feature type="region of interest" description="Disordered" evidence="4">
    <location>
        <begin position="283"/>
        <end position="305"/>
    </location>
</feature>
<evidence type="ECO:0000256" key="3">
    <source>
        <dbReference type="ARBA" id="ARBA00023242"/>
    </source>
</evidence>
<keyword evidence="2" id="KW-0694">RNA-binding</keyword>
<dbReference type="EMBL" id="RDQH01000343">
    <property type="protein sequence ID" value="RXH67830.1"/>
    <property type="molecule type" value="Genomic_DNA"/>
</dbReference>
<keyword evidence="3" id="KW-0539">Nucleus</keyword>
<dbReference type="Pfam" id="PF07744">
    <property type="entry name" value="SPOC"/>
    <property type="match status" value="1"/>
</dbReference>
<feature type="region of interest" description="Disordered" evidence="4">
    <location>
        <begin position="368"/>
        <end position="388"/>
    </location>
</feature>
<organism evidence="6 7">
    <name type="scientific">Malus domestica</name>
    <name type="common">Apple</name>
    <name type="synonym">Pyrus malus</name>
    <dbReference type="NCBI Taxonomy" id="3750"/>
    <lineage>
        <taxon>Eukaryota</taxon>
        <taxon>Viridiplantae</taxon>
        <taxon>Streptophyta</taxon>
        <taxon>Embryophyta</taxon>
        <taxon>Tracheophyta</taxon>
        <taxon>Spermatophyta</taxon>
        <taxon>Magnoliopsida</taxon>
        <taxon>eudicotyledons</taxon>
        <taxon>Gunneridae</taxon>
        <taxon>Pentapetalae</taxon>
        <taxon>rosids</taxon>
        <taxon>fabids</taxon>
        <taxon>Rosales</taxon>
        <taxon>Rosaceae</taxon>
        <taxon>Amygdaloideae</taxon>
        <taxon>Maleae</taxon>
        <taxon>Malus</taxon>
    </lineage>
</organism>
<reference evidence="6 7" key="1">
    <citation type="submission" date="2018-10" db="EMBL/GenBank/DDBJ databases">
        <title>A high-quality apple genome assembly.</title>
        <authorList>
            <person name="Hu J."/>
        </authorList>
    </citation>
    <scope>NUCLEOTIDE SEQUENCE [LARGE SCALE GENOMIC DNA]</scope>
    <source>
        <strain evidence="7">cv. HFTH1</strain>
        <tissue evidence="6">Young leaf</tissue>
    </source>
</reference>
<evidence type="ECO:0000256" key="1">
    <source>
        <dbReference type="ARBA" id="ARBA00004123"/>
    </source>
</evidence>
<proteinExistence type="predicted"/>
<dbReference type="InterPro" id="IPR012921">
    <property type="entry name" value="SPOC_C"/>
</dbReference>
<dbReference type="PANTHER" id="PTHR23189">
    <property type="entry name" value="RNA RECOGNITION MOTIF-CONTAINING"/>
    <property type="match status" value="1"/>
</dbReference>
<keyword evidence="7" id="KW-1185">Reference proteome</keyword>
<evidence type="ECO:0000256" key="2">
    <source>
        <dbReference type="ARBA" id="ARBA00022884"/>
    </source>
</evidence>
<sequence length="517" mass="58194">MYDHQGSPKREKYAHLHDYSQRFPQTTQPYEEPWDLPKDINYFHGAKKMKTESFLSNKELPDSNRNFEGGPFGYNQLPYRPMNLLLALGETPVSHARCFPVGKLLDITLPEFLDCTARTGLDMLSKHYYQAASAWVVFFAPQSDADFGCYNEFMHYLGEKQRAAVAKLDDKHTLFLVPPLDFSEKVLKVPGKLSISGVVLRLENPSSNFRSPHQEPERKDMRLLSLPWDTSYTKPSTPSESIHSYTSAPPVQLMVLEMDLILTMRTGMSIRIIWKALHRGQTGLHSTQNSITDTRNRPTQLPNSVADSNFQEHRVMQREAQQLSISGGISRIRNRNSSQQEIQSSGSLSMLSAAPQPEQLEQLPSSLIAQQRRQPGRTPNPSTGEDLRRRNTMNEHLVLNNQVNLQLSTSQFGQVQQLQQRQQHVSTVSATPHTVQTALQGNQQLQSTSTNKAIETDPQKRLQATLQLAAALQQSQGKGSCQYLIMIVLVVPSAQGSRFTQGLEEVNVGSRFSRAAV</sequence>
<gene>
    <name evidence="6" type="ORF">DVH24_027977</name>
</gene>
<feature type="compositionally biased region" description="Polar residues" evidence="4">
    <location>
        <begin position="335"/>
        <end position="349"/>
    </location>
</feature>
<dbReference type="GO" id="GO:0005634">
    <property type="term" value="C:nucleus"/>
    <property type="evidence" value="ECO:0007669"/>
    <property type="project" value="UniProtKB-SubCell"/>
</dbReference>
<feature type="domain" description="Spen paralogue and orthologue SPOC C-terminal" evidence="5">
    <location>
        <begin position="86"/>
        <end position="194"/>
    </location>
</feature>
<name>A0A498HAH7_MALDO</name>
<dbReference type="AlphaFoldDB" id="A0A498HAH7"/>
<evidence type="ECO:0000313" key="7">
    <source>
        <dbReference type="Proteomes" id="UP000290289"/>
    </source>
</evidence>
<comment type="caution">
    <text evidence="6">The sequence shown here is derived from an EMBL/GenBank/DDBJ whole genome shotgun (WGS) entry which is preliminary data.</text>
</comment>
<dbReference type="CDD" id="cd21546">
    <property type="entry name" value="SPOC_FPA-like"/>
    <property type="match status" value="1"/>
</dbReference>
<evidence type="ECO:0000313" key="6">
    <source>
        <dbReference type="EMBL" id="RXH67830.1"/>
    </source>
</evidence>